<dbReference type="InterPro" id="IPR036890">
    <property type="entry name" value="HATPase_C_sf"/>
</dbReference>
<keyword evidence="5" id="KW-0597">Phosphoprotein</keyword>
<keyword evidence="6" id="KW-0808">Transferase</keyword>
<keyword evidence="8 15" id="KW-0418">Kinase</keyword>
<comment type="subcellular location">
    <subcellularLocation>
        <location evidence="2">Cell membrane</location>
        <topology evidence="2">Multi-pass membrane protein</topology>
    </subcellularLocation>
</comment>
<keyword evidence="9 12" id="KW-1133">Transmembrane helix</keyword>
<dbReference type="PANTHER" id="PTHR43065">
    <property type="entry name" value="SENSOR HISTIDINE KINASE"/>
    <property type="match status" value="1"/>
</dbReference>
<keyword evidence="11" id="KW-0175">Coiled coil</keyword>
<evidence type="ECO:0000256" key="7">
    <source>
        <dbReference type="ARBA" id="ARBA00022692"/>
    </source>
</evidence>
<feature type="domain" description="Histidine kinase" evidence="13">
    <location>
        <begin position="454"/>
        <end position="661"/>
    </location>
</feature>
<dbReference type="OrthoDB" id="9781147at2"/>
<evidence type="ECO:0000256" key="4">
    <source>
        <dbReference type="ARBA" id="ARBA00022475"/>
    </source>
</evidence>
<dbReference type="InterPro" id="IPR033463">
    <property type="entry name" value="sCache_3"/>
</dbReference>
<evidence type="ECO:0000259" key="13">
    <source>
        <dbReference type="PROSITE" id="PS50109"/>
    </source>
</evidence>
<keyword evidence="10 12" id="KW-0472">Membrane</keyword>
<proteinExistence type="predicted"/>
<dbReference type="RefSeq" id="WP_052446234.1">
    <property type="nucleotide sequence ID" value="NZ_FNGU01000003.1"/>
</dbReference>
<dbReference type="InterPro" id="IPR005467">
    <property type="entry name" value="His_kinase_dom"/>
</dbReference>
<evidence type="ECO:0000256" key="8">
    <source>
        <dbReference type="ARBA" id="ARBA00022777"/>
    </source>
</evidence>
<keyword evidence="4" id="KW-1003">Cell membrane</keyword>
<evidence type="ECO:0000259" key="14">
    <source>
        <dbReference type="PROSITE" id="PS50885"/>
    </source>
</evidence>
<dbReference type="CDD" id="cd00082">
    <property type="entry name" value="HisKA"/>
    <property type="match status" value="1"/>
</dbReference>
<dbReference type="InterPro" id="IPR003660">
    <property type="entry name" value="HAMP_dom"/>
</dbReference>
<sequence>MMFFAPRFLSIRAKLTLAALAPLAVAMVVVTFLGFYLINAWIVGEAQKKVRSDLEAARAEYNQQKSALYEALQFAVQTTGLGDLLAQTEADQVQRRLQEVMVGSGMDVLTLTDASGVALVRAGNPDAQGGAVVSAPYVETALAGETFAGTIIMSAAQMEQENPHAARHARIRLAEAAVGPGRDRFENRGMFLLAAYPVLARDGSVLGCLYGGILLNRNLDLVDRIKERVYGDEVYGDKSLGSATIFLADVRVATTVRLRNGERALGTLVSREVAHTVLAERKTWLDRALVVHDWYLTAYEPILDSHGNAIGSLYVGLLEAPYKDLQTRAAWVLMLILVVSSALGYLLARQGSKRLSRPILDLEQMTQKVARGERNLDLPVHEADEIGRLTQAFNHMTRALREREEQLQMFARELETKVVERTRLLEDKNQELIQAQEELVRNEKLAAIGALAAGVAHEINNPTAIIRGNTELLLMELNAEAPGREEAEEVMKQTERIARITGNLLAFARRQAMHEDRVDINALLEEILSQLPHQVGMTEITLKRNLYPDLPMLSADSGQLRQVFTNLLVNAVEAMAGEGLLLLRTEVGNAELVITITDTGPGIAPAVRAKLFNPFFTTKRGGSGLGLSVSYGIVERHGGTIEVDSELGQGATFRVHLPLGDAVAGSAG</sequence>
<dbReference type="Pfam" id="PF00512">
    <property type="entry name" value="HisKA"/>
    <property type="match status" value="1"/>
</dbReference>
<dbReference type="AlphaFoldDB" id="A0A1G9NZB5"/>
<dbReference type="SUPFAM" id="SSF158472">
    <property type="entry name" value="HAMP domain-like"/>
    <property type="match status" value="1"/>
</dbReference>
<evidence type="ECO:0000256" key="3">
    <source>
        <dbReference type="ARBA" id="ARBA00012438"/>
    </source>
</evidence>
<dbReference type="GO" id="GO:0005886">
    <property type="term" value="C:plasma membrane"/>
    <property type="evidence" value="ECO:0007669"/>
    <property type="project" value="UniProtKB-SubCell"/>
</dbReference>
<dbReference type="PROSITE" id="PS50109">
    <property type="entry name" value="HIS_KIN"/>
    <property type="match status" value="1"/>
</dbReference>
<organism evidence="15 16">
    <name type="scientific">Geoalkalibacter ferrihydriticus</name>
    <dbReference type="NCBI Taxonomy" id="392333"/>
    <lineage>
        <taxon>Bacteria</taxon>
        <taxon>Pseudomonadati</taxon>
        <taxon>Thermodesulfobacteriota</taxon>
        <taxon>Desulfuromonadia</taxon>
        <taxon>Desulfuromonadales</taxon>
        <taxon>Geoalkalibacteraceae</taxon>
        <taxon>Geoalkalibacter</taxon>
    </lineage>
</organism>
<dbReference type="EMBL" id="FNGU01000003">
    <property type="protein sequence ID" value="SDL91315.1"/>
    <property type="molecule type" value="Genomic_DNA"/>
</dbReference>
<feature type="coiled-coil region" evidence="11">
    <location>
        <begin position="411"/>
        <end position="445"/>
    </location>
</feature>
<dbReference type="SMART" id="SM00304">
    <property type="entry name" value="HAMP"/>
    <property type="match status" value="1"/>
</dbReference>
<dbReference type="EC" id="2.7.13.3" evidence="3"/>
<gene>
    <name evidence="15" type="ORF">SAMN05660860_01416</name>
</gene>
<dbReference type="Pfam" id="PF02518">
    <property type="entry name" value="HATPase_c"/>
    <property type="match status" value="1"/>
</dbReference>
<dbReference type="Pfam" id="PF00672">
    <property type="entry name" value="HAMP"/>
    <property type="match status" value="1"/>
</dbReference>
<dbReference type="PRINTS" id="PR00344">
    <property type="entry name" value="BCTRLSENSOR"/>
</dbReference>
<keyword evidence="7 12" id="KW-0812">Transmembrane</keyword>
<dbReference type="Gene3D" id="3.30.450.20">
    <property type="entry name" value="PAS domain"/>
    <property type="match status" value="1"/>
</dbReference>
<name>A0A1G9NZB5_9BACT</name>
<evidence type="ECO:0000256" key="11">
    <source>
        <dbReference type="SAM" id="Coils"/>
    </source>
</evidence>
<evidence type="ECO:0000256" key="5">
    <source>
        <dbReference type="ARBA" id="ARBA00022553"/>
    </source>
</evidence>
<dbReference type="SUPFAM" id="SSF55874">
    <property type="entry name" value="ATPase domain of HSP90 chaperone/DNA topoisomerase II/histidine kinase"/>
    <property type="match status" value="1"/>
</dbReference>
<evidence type="ECO:0000256" key="10">
    <source>
        <dbReference type="ARBA" id="ARBA00023136"/>
    </source>
</evidence>
<dbReference type="STRING" id="392333.SAMN05660860_01416"/>
<evidence type="ECO:0000256" key="1">
    <source>
        <dbReference type="ARBA" id="ARBA00000085"/>
    </source>
</evidence>
<dbReference type="Gene3D" id="6.10.340.10">
    <property type="match status" value="1"/>
</dbReference>
<evidence type="ECO:0000256" key="2">
    <source>
        <dbReference type="ARBA" id="ARBA00004651"/>
    </source>
</evidence>
<dbReference type="SMART" id="SM00388">
    <property type="entry name" value="HisKA"/>
    <property type="match status" value="1"/>
</dbReference>
<reference evidence="15 16" key="1">
    <citation type="submission" date="2016-10" db="EMBL/GenBank/DDBJ databases">
        <authorList>
            <person name="de Groot N.N."/>
        </authorList>
    </citation>
    <scope>NUCLEOTIDE SEQUENCE [LARGE SCALE GENOMIC DNA]</scope>
    <source>
        <strain evidence="15 16">DSM 17813</strain>
    </source>
</reference>
<protein>
    <recommendedName>
        <fullName evidence="3">histidine kinase</fullName>
        <ecNumber evidence="3">2.7.13.3</ecNumber>
    </recommendedName>
</protein>
<dbReference type="GO" id="GO:0000155">
    <property type="term" value="F:phosphorelay sensor kinase activity"/>
    <property type="evidence" value="ECO:0007669"/>
    <property type="project" value="InterPro"/>
</dbReference>
<dbReference type="PANTHER" id="PTHR43065:SF42">
    <property type="entry name" value="TWO-COMPONENT SENSOR PPRA"/>
    <property type="match status" value="1"/>
</dbReference>
<dbReference type="SUPFAM" id="SSF47384">
    <property type="entry name" value="Homodimeric domain of signal transducing histidine kinase"/>
    <property type="match status" value="1"/>
</dbReference>
<dbReference type="InterPro" id="IPR036097">
    <property type="entry name" value="HisK_dim/P_sf"/>
</dbReference>
<dbReference type="Pfam" id="PF17202">
    <property type="entry name" value="sCache_3_3"/>
    <property type="match status" value="1"/>
</dbReference>
<dbReference type="Gene3D" id="1.10.287.130">
    <property type="match status" value="1"/>
</dbReference>
<evidence type="ECO:0000313" key="16">
    <source>
        <dbReference type="Proteomes" id="UP000182146"/>
    </source>
</evidence>
<feature type="transmembrane region" description="Helical" evidence="12">
    <location>
        <begin position="329"/>
        <end position="348"/>
    </location>
</feature>
<dbReference type="InterPro" id="IPR004358">
    <property type="entry name" value="Sig_transdc_His_kin-like_C"/>
</dbReference>
<dbReference type="Proteomes" id="UP000182146">
    <property type="component" value="Unassembled WGS sequence"/>
</dbReference>
<dbReference type="Gene3D" id="3.30.565.10">
    <property type="entry name" value="Histidine kinase-like ATPase, C-terminal domain"/>
    <property type="match status" value="1"/>
</dbReference>
<evidence type="ECO:0000313" key="15">
    <source>
        <dbReference type="EMBL" id="SDL91315.1"/>
    </source>
</evidence>
<evidence type="ECO:0000256" key="6">
    <source>
        <dbReference type="ARBA" id="ARBA00022679"/>
    </source>
</evidence>
<dbReference type="SUPFAM" id="SSF103190">
    <property type="entry name" value="Sensory domain-like"/>
    <property type="match status" value="2"/>
</dbReference>
<dbReference type="SMART" id="SM00387">
    <property type="entry name" value="HATPase_c"/>
    <property type="match status" value="1"/>
</dbReference>
<dbReference type="InterPro" id="IPR003594">
    <property type="entry name" value="HATPase_dom"/>
</dbReference>
<dbReference type="InterPro" id="IPR029151">
    <property type="entry name" value="Sensor-like_sf"/>
</dbReference>
<feature type="domain" description="HAMP" evidence="14">
    <location>
        <begin position="353"/>
        <end position="405"/>
    </location>
</feature>
<evidence type="ECO:0000256" key="12">
    <source>
        <dbReference type="SAM" id="Phobius"/>
    </source>
</evidence>
<comment type="catalytic activity">
    <reaction evidence="1">
        <text>ATP + protein L-histidine = ADP + protein N-phospho-L-histidine.</text>
        <dbReference type="EC" id="2.7.13.3"/>
    </reaction>
</comment>
<dbReference type="PROSITE" id="PS50885">
    <property type="entry name" value="HAMP"/>
    <property type="match status" value="1"/>
</dbReference>
<accession>A0A1G9NZB5</accession>
<dbReference type="InterPro" id="IPR003661">
    <property type="entry name" value="HisK_dim/P_dom"/>
</dbReference>
<dbReference type="CDD" id="cd06225">
    <property type="entry name" value="HAMP"/>
    <property type="match status" value="1"/>
</dbReference>
<evidence type="ECO:0000256" key="9">
    <source>
        <dbReference type="ARBA" id="ARBA00022989"/>
    </source>
</evidence>